<evidence type="ECO:0000256" key="3">
    <source>
        <dbReference type="ARBA" id="ARBA00013657"/>
    </source>
</evidence>
<dbReference type="Pfam" id="PF03840">
    <property type="entry name" value="SecG"/>
    <property type="match status" value="1"/>
</dbReference>
<evidence type="ECO:0000256" key="4">
    <source>
        <dbReference type="ARBA" id="ARBA00015435"/>
    </source>
</evidence>
<feature type="transmembrane region" description="Helical" evidence="12">
    <location>
        <begin position="48"/>
        <end position="67"/>
    </location>
</feature>
<dbReference type="InterPro" id="IPR004692">
    <property type="entry name" value="SecG"/>
</dbReference>
<dbReference type="AlphaFoldDB" id="A0A8K1YU39"/>
<dbReference type="GO" id="GO:0016020">
    <property type="term" value="C:membrane"/>
    <property type="evidence" value="ECO:0007669"/>
    <property type="project" value="UniProtKB-SubCell"/>
</dbReference>
<evidence type="ECO:0000313" key="13">
    <source>
        <dbReference type="EMBL" id="UEQ11884.1"/>
    </source>
</evidence>
<keyword evidence="7" id="KW-0653">Protein transport</keyword>
<evidence type="ECO:0000256" key="12">
    <source>
        <dbReference type="SAM" id="Phobius"/>
    </source>
</evidence>
<dbReference type="GO" id="GO:0009306">
    <property type="term" value="P:protein secretion"/>
    <property type="evidence" value="ECO:0007669"/>
    <property type="project" value="InterPro"/>
</dbReference>
<evidence type="ECO:0000256" key="1">
    <source>
        <dbReference type="ARBA" id="ARBA00004141"/>
    </source>
</evidence>
<dbReference type="EMBL" id="MK641509">
    <property type="protein sequence ID" value="UEQ11884.1"/>
    <property type="molecule type" value="Genomic_DNA"/>
</dbReference>
<comment type="function">
    <text evidence="11">Involved in protein export. Participates in an early event of protein translocation across the chloroplast thylakoid membrane.</text>
</comment>
<evidence type="ECO:0000256" key="5">
    <source>
        <dbReference type="ARBA" id="ARBA00022448"/>
    </source>
</evidence>
<evidence type="ECO:0000256" key="2">
    <source>
        <dbReference type="ARBA" id="ARBA00008445"/>
    </source>
</evidence>
<sequence>MKLLWHINSILSIILILVYNPKLEGFGNLRIQGQVLNSNKQINKTLEISTWLTIAFFFIFIILLNILKL</sequence>
<keyword evidence="6 12" id="KW-0812">Transmembrane</keyword>
<keyword evidence="10 12" id="KW-0472">Membrane</keyword>
<keyword evidence="13" id="KW-0934">Plastid</keyword>
<keyword evidence="5" id="KW-0813">Transport</keyword>
<proteinExistence type="inferred from homology"/>
<protein>
    <recommendedName>
        <fullName evidence="4">Probable protein-export membrane protein SecG</fullName>
    </recommendedName>
    <alternativeName>
        <fullName evidence="3">Probable protein-export membrane protein secG</fullName>
    </alternativeName>
</protein>
<gene>
    <name evidence="13" type="primary">secG</name>
</gene>
<geneLocation type="chloroplast" evidence="13"/>
<evidence type="ECO:0000256" key="10">
    <source>
        <dbReference type="ARBA" id="ARBA00023136"/>
    </source>
</evidence>
<reference evidence="13" key="1">
    <citation type="submission" date="2019-03" db="EMBL/GenBank/DDBJ databases">
        <title>Phycologia Chloroplast and mitochondrial genomes of Kumanoa mahlacensis.</title>
        <authorList>
            <person name="Fang K."/>
        </authorList>
    </citation>
    <scope>NUCLEOTIDE SEQUENCE</scope>
    <source>
        <strain evidence="13">SAS-FKP1701</strain>
    </source>
</reference>
<evidence type="ECO:0000256" key="6">
    <source>
        <dbReference type="ARBA" id="ARBA00022692"/>
    </source>
</evidence>
<name>A0A8K1YU39_9FLOR</name>
<dbReference type="GO" id="GO:0015450">
    <property type="term" value="F:protein-transporting ATPase activity"/>
    <property type="evidence" value="ECO:0007669"/>
    <property type="project" value="InterPro"/>
</dbReference>
<evidence type="ECO:0000256" key="9">
    <source>
        <dbReference type="ARBA" id="ARBA00023010"/>
    </source>
</evidence>
<keyword evidence="13" id="KW-0150">Chloroplast</keyword>
<comment type="subcellular location">
    <subcellularLocation>
        <location evidence="1">Membrane</location>
        <topology evidence="1">Multi-pass membrane protein</topology>
    </subcellularLocation>
</comment>
<evidence type="ECO:0000256" key="7">
    <source>
        <dbReference type="ARBA" id="ARBA00022927"/>
    </source>
</evidence>
<evidence type="ECO:0000256" key="8">
    <source>
        <dbReference type="ARBA" id="ARBA00022989"/>
    </source>
</evidence>
<keyword evidence="8 12" id="KW-1133">Transmembrane helix</keyword>
<dbReference type="NCBIfam" id="TIGR00810">
    <property type="entry name" value="secG"/>
    <property type="match status" value="1"/>
</dbReference>
<keyword evidence="9" id="KW-0811">Translocation</keyword>
<comment type="similarity">
    <text evidence="2">Belongs to the SecG family.</text>
</comment>
<accession>A0A8K1YU39</accession>
<evidence type="ECO:0000256" key="11">
    <source>
        <dbReference type="ARBA" id="ARBA00025638"/>
    </source>
</evidence>
<organism evidence="13">
    <name type="scientific">Kumanoa mahlacensis</name>
    <dbReference type="NCBI Taxonomy" id="1196387"/>
    <lineage>
        <taxon>Eukaryota</taxon>
        <taxon>Rhodophyta</taxon>
        <taxon>Florideophyceae</taxon>
        <taxon>Nemaliophycidae</taxon>
        <taxon>Batrachospermales</taxon>
        <taxon>Batrachospermaceae</taxon>
        <taxon>Kumanoa</taxon>
    </lineage>
</organism>